<dbReference type="AlphaFoldDB" id="A0A9P6AU92"/>
<sequence length="163" mass="18061">MSKLVKSGSVSRAQNSPKSRSVPPTDLGSRPPTGGSLSGRERKENRMSPMNGLWTWIPSHPNLSLVYVGIRTVERLHDPPVDHRDLVPPRCRISFHAPCLYAAVINFSQNLRVEGVLHVLALHLLHPLRLSSTSSLEHREQSMNAKKRRRLSSAVSGMPLPAV</sequence>
<feature type="compositionally biased region" description="Polar residues" evidence="1">
    <location>
        <begin position="8"/>
        <end position="19"/>
    </location>
</feature>
<dbReference type="EMBL" id="MU128995">
    <property type="protein sequence ID" value="KAF9511802.1"/>
    <property type="molecule type" value="Genomic_DNA"/>
</dbReference>
<dbReference type="Proteomes" id="UP000886523">
    <property type="component" value="Unassembled WGS sequence"/>
</dbReference>
<protein>
    <submittedName>
        <fullName evidence="2">Uncharacterized protein</fullName>
    </submittedName>
</protein>
<feature type="region of interest" description="Disordered" evidence="1">
    <location>
        <begin position="135"/>
        <end position="163"/>
    </location>
</feature>
<name>A0A9P6AU92_9AGAM</name>
<reference evidence="2" key="1">
    <citation type="journal article" date="2020" name="Nat. Commun.">
        <title>Large-scale genome sequencing of mycorrhizal fungi provides insights into the early evolution of symbiotic traits.</title>
        <authorList>
            <person name="Miyauchi S."/>
            <person name="Kiss E."/>
            <person name="Kuo A."/>
            <person name="Drula E."/>
            <person name="Kohler A."/>
            <person name="Sanchez-Garcia M."/>
            <person name="Morin E."/>
            <person name="Andreopoulos B."/>
            <person name="Barry K.W."/>
            <person name="Bonito G."/>
            <person name="Buee M."/>
            <person name="Carver A."/>
            <person name="Chen C."/>
            <person name="Cichocki N."/>
            <person name="Clum A."/>
            <person name="Culley D."/>
            <person name="Crous P.W."/>
            <person name="Fauchery L."/>
            <person name="Girlanda M."/>
            <person name="Hayes R.D."/>
            <person name="Keri Z."/>
            <person name="LaButti K."/>
            <person name="Lipzen A."/>
            <person name="Lombard V."/>
            <person name="Magnuson J."/>
            <person name="Maillard F."/>
            <person name="Murat C."/>
            <person name="Nolan M."/>
            <person name="Ohm R.A."/>
            <person name="Pangilinan J."/>
            <person name="Pereira M.F."/>
            <person name="Perotto S."/>
            <person name="Peter M."/>
            <person name="Pfister S."/>
            <person name="Riley R."/>
            <person name="Sitrit Y."/>
            <person name="Stielow J.B."/>
            <person name="Szollosi G."/>
            <person name="Zifcakova L."/>
            <person name="Stursova M."/>
            <person name="Spatafora J.W."/>
            <person name="Tedersoo L."/>
            <person name="Vaario L.M."/>
            <person name="Yamada A."/>
            <person name="Yan M."/>
            <person name="Wang P."/>
            <person name="Xu J."/>
            <person name="Bruns T."/>
            <person name="Baldrian P."/>
            <person name="Vilgalys R."/>
            <person name="Dunand C."/>
            <person name="Henrissat B."/>
            <person name="Grigoriev I.V."/>
            <person name="Hibbett D."/>
            <person name="Nagy L.G."/>
            <person name="Martin F.M."/>
        </authorList>
    </citation>
    <scope>NUCLEOTIDE SEQUENCE</scope>
    <source>
        <strain evidence="2">UP504</strain>
    </source>
</reference>
<evidence type="ECO:0000256" key="1">
    <source>
        <dbReference type="SAM" id="MobiDB-lite"/>
    </source>
</evidence>
<comment type="caution">
    <text evidence="2">The sequence shown here is derived from an EMBL/GenBank/DDBJ whole genome shotgun (WGS) entry which is preliminary data.</text>
</comment>
<accession>A0A9P6AU92</accession>
<evidence type="ECO:0000313" key="2">
    <source>
        <dbReference type="EMBL" id="KAF9511802.1"/>
    </source>
</evidence>
<gene>
    <name evidence="2" type="ORF">BS47DRAFT_1131520</name>
</gene>
<feature type="region of interest" description="Disordered" evidence="1">
    <location>
        <begin position="1"/>
        <end position="44"/>
    </location>
</feature>
<organism evidence="2 3">
    <name type="scientific">Hydnum rufescens UP504</name>
    <dbReference type="NCBI Taxonomy" id="1448309"/>
    <lineage>
        <taxon>Eukaryota</taxon>
        <taxon>Fungi</taxon>
        <taxon>Dikarya</taxon>
        <taxon>Basidiomycota</taxon>
        <taxon>Agaricomycotina</taxon>
        <taxon>Agaricomycetes</taxon>
        <taxon>Cantharellales</taxon>
        <taxon>Hydnaceae</taxon>
        <taxon>Hydnum</taxon>
    </lineage>
</organism>
<proteinExistence type="predicted"/>
<keyword evidence="3" id="KW-1185">Reference proteome</keyword>
<evidence type="ECO:0000313" key="3">
    <source>
        <dbReference type="Proteomes" id="UP000886523"/>
    </source>
</evidence>